<dbReference type="Proteomes" id="UP000055024">
    <property type="component" value="Unassembled WGS sequence"/>
</dbReference>
<evidence type="ECO:0000313" key="1">
    <source>
        <dbReference type="EMBL" id="KRZ00171.1"/>
    </source>
</evidence>
<accession>A0A0V1GPA9</accession>
<gene>
    <name evidence="1" type="ORF">T11_7703</name>
</gene>
<comment type="caution">
    <text evidence="1">The sequence shown here is derived from an EMBL/GenBank/DDBJ whole genome shotgun (WGS) entry which is preliminary data.</text>
</comment>
<sequence length="56" mass="6447">MCKKDDLKIDQSMQKTYNKMSKEENENSTGIISVTNFYRLFFIATRCSDSAIFLAA</sequence>
<dbReference type="AlphaFoldDB" id="A0A0V1GPA9"/>
<name>A0A0V1GPA9_9BILA</name>
<organism evidence="1 2">
    <name type="scientific">Trichinella zimbabwensis</name>
    <dbReference type="NCBI Taxonomy" id="268475"/>
    <lineage>
        <taxon>Eukaryota</taxon>
        <taxon>Metazoa</taxon>
        <taxon>Ecdysozoa</taxon>
        <taxon>Nematoda</taxon>
        <taxon>Enoplea</taxon>
        <taxon>Dorylaimia</taxon>
        <taxon>Trichinellida</taxon>
        <taxon>Trichinellidae</taxon>
        <taxon>Trichinella</taxon>
    </lineage>
</organism>
<proteinExistence type="predicted"/>
<keyword evidence="2" id="KW-1185">Reference proteome</keyword>
<evidence type="ECO:0000313" key="2">
    <source>
        <dbReference type="Proteomes" id="UP000055024"/>
    </source>
</evidence>
<dbReference type="EMBL" id="JYDP01000556">
    <property type="protein sequence ID" value="KRZ00171.1"/>
    <property type="molecule type" value="Genomic_DNA"/>
</dbReference>
<reference evidence="1 2" key="1">
    <citation type="submission" date="2015-01" db="EMBL/GenBank/DDBJ databases">
        <title>Evolution of Trichinella species and genotypes.</title>
        <authorList>
            <person name="Korhonen P.K."/>
            <person name="Edoardo P."/>
            <person name="Giuseppe L.R."/>
            <person name="Gasser R.B."/>
        </authorList>
    </citation>
    <scope>NUCLEOTIDE SEQUENCE [LARGE SCALE GENOMIC DNA]</scope>
    <source>
        <strain evidence="1">ISS1029</strain>
    </source>
</reference>
<protein>
    <submittedName>
        <fullName evidence="1">Uncharacterized protein</fullName>
    </submittedName>
</protein>